<proteinExistence type="predicted"/>
<dbReference type="EMBL" id="MN740595">
    <property type="protein sequence ID" value="QHS78274.1"/>
    <property type="molecule type" value="Genomic_DNA"/>
</dbReference>
<name>A0A6C0AET5_9ZZZZ</name>
<protein>
    <submittedName>
        <fullName evidence="1">Uncharacterized protein</fullName>
    </submittedName>
</protein>
<organism evidence="1">
    <name type="scientific">viral metagenome</name>
    <dbReference type="NCBI Taxonomy" id="1070528"/>
    <lineage>
        <taxon>unclassified sequences</taxon>
        <taxon>metagenomes</taxon>
        <taxon>organismal metagenomes</taxon>
    </lineage>
</organism>
<sequence length="193" mass="23255">MEKNLILINRDEKLIFDFSPRANCTVISQMFFDSFGMLKTALEYNSWIHEYRGIYSQKNICNLDDLKNTEYLKIKFVRCPYDRAVSIYFFSVSLGYKESFESFLENIINEKITDDRVIYHLQGQFKDYENKVKFNEIVKCENINNRVLFINEKYKKNFKSDLKSSHWYKKHNKNRGEYIGNVEFQKTFTIKIT</sequence>
<reference evidence="1" key="1">
    <citation type="journal article" date="2020" name="Nature">
        <title>Giant virus diversity and host interactions through global metagenomics.</title>
        <authorList>
            <person name="Schulz F."/>
            <person name="Roux S."/>
            <person name="Paez-Espino D."/>
            <person name="Jungbluth S."/>
            <person name="Walsh D.A."/>
            <person name="Denef V.J."/>
            <person name="McMahon K.D."/>
            <person name="Konstantinidis K.T."/>
            <person name="Eloe-Fadrosh E.A."/>
            <person name="Kyrpides N.C."/>
            <person name="Woyke T."/>
        </authorList>
    </citation>
    <scope>NUCLEOTIDE SEQUENCE</scope>
    <source>
        <strain evidence="1">GVMAG-S-1021933-23</strain>
    </source>
</reference>
<dbReference type="AlphaFoldDB" id="A0A6C0AET5"/>
<accession>A0A6C0AET5</accession>
<evidence type="ECO:0000313" key="1">
    <source>
        <dbReference type="EMBL" id="QHS78274.1"/>
    </source>
</evidence>